<dbReference type="SUPFAM" id="SSF53850">
    <property type="entry name" value="Periplasmic binding protein-like II"/>
    <property type="match status" value="1"/>
</dbReference>
<reference evidence="6" key="1">
    <citation type="submission" date="2018-06" db="EMBL/GenBank/DDBJ databases">
        <authorList>
            <person name="Zhirakovskaya E."/>
        </authorList>
    </citation>
    <scope>NUCLEOTIDE SEQUENCE</scope>
</reference>
<dbReference type="Gene3D" id="3.40.190.290">
    <property type="match status" value="1"/>
</dbReference>
<dbReference type="Pfam" id="PF00126">
    <property type="entry name" value="HTH_1"/>
    <property type="match status" value="1"/>
</dbReference>
<dbReference type="AlphaFoldDB" id="A0A3B0ZGA1"/>
<dbReference type="GO" id="GO:0043565">
    <property type="term" value="F:sequence-specific DNA binding"/>
    <property type="evidence" value="ECO:0007669"/>
    <property type="project" value="TreeGrafter"/>
</dbReference>
<dbReference type="GO" id="GO:0003700">
    <property type="term" value="F:DNA-binding transcription factor activity"/>
    <property type="evidence" value="ECO:0007669"/>
    <property type="project" value="InterPro"/>
</dbReference>
<keyword evidence="4" id="KW-0804">Transcription</keyword>
<dbReference type="FunFam" id="1.10.10.10:FF:000001">
    <property type="entry name" value="LysR family transcriptional regulator"/>
    <property type="match status" value="1"/>
</dbReference>
<protein>
    <submittedName>
        <fullName evidence="6">Transcriptional regulator, LysR family</fullName>
    </submittedName>
</protein>
<sequence length="301" mass="33307">MDKLQAMSVFVRIAEQGSLTAAANSLEKSLPAVVRMLAALENNLQIRLFNRTTRKIALTEEGRIYLERCRKILAEIDEAERLLLNDQADPSGTITITAPVRFGQMHVAPAINRLINQYPRIQVNLLLLDRIVNMLDEGIDLAVRIAPLGDSTLIAKSVGEIRQVVCASPDILKQYGMPDHPDALSQLPCVRFTGISAGSIWQFQEGSKKISIQVGGSLLCNHVAASVDACVAGIGFGYFYSYQIMPYVKQGKLKMVLQDFELAPQPVSLVYQHRQLMSSTIRIFVDSLAFHLKDSLDHSAK</sequence>
<dbReference type="SUPFAM" id="SSF46785">
    <property type="entry name" value="Winged helix' DNA-binding domain"/>
    <property type="match status" value="1"/>
</dbReference>
<dbReference type="Gene3D" id="1.10.10.10">
    <property type="entry name" value="Winged helix-like DNA-binding domain superfamily/Winged helix DNA-binding domain"/>
    <property type="match status" value="1"/>
</dbReference>
<dbReference type="InterPro" id="IPR005119">
    <property type="entry name" value="LysR_subst-bd"/>
</dbReference>
<keyword evidence="2" id="KW-0805">Transcription regulation</keyword>
<organism evidence="6">
    <name type="scientific">hydrothermal vent metagenome</name>
    <dbReference type="NCBI Taxonomy" id="652676"/>
    <lineage>
        <taxon>unclassified sequences</taxon>
        <taxon>metagenomes</taxon>
        <taxon>ecological metagenomes</taxon>
    </lineage>
</organism>
<evidence type="ECO:0000256" key="3">
    <source>
        <dbReference type="ARBA" id="ARBA00023125"/>
    </source>
</evidence>
<accession>A0A3B0ZGA1</accession>
<dbReference type="GO" id="GO:0006351">
    <property type="term" value="P:DNA-templated transcription"/>
    <property type="evidence" value="ECO:0007669"/>
    <property type="project" value="TreeGrafter"/>
</dbReference>
<name>A0A3B0ZGA1_9ZZZZ</name>
<gene>
    <name evidence="6" type="ORF">MNBD_GAMMA21-62</name>
</gene>
<dbReference type="InterPro" id="IPR000847">
    <property type="entry name" value="LysR_HTH_N"/>
</dbReference>
<dbReference type="PANTHER" id="PTHR30537">
    <property type="entry name" value="HTH-TYPE TRANSCRIPTIONAL REGULATOR"/>
    <property type="match status" value="1"/>
</dbReference>
<comment type="similarity">
    <text evidence="1">Belongs to the LysR transcriptional regulatory family.</text>
</comment>
<evidence type="ECO:0000313" key="6">
    <source>
        <dbReference type="EMBL" id="VAW90621.1"/>
    </source>
</evidence>
<proteinExistence type="inferred from homology"/>
<evidence type="ECO:0000256" key="4">
    <source>
        <dbReference type="ARBA" id="ARBA00023163"/>
    </source>
</evidence>
<dbReference type="EMBL" id="UOFR01000001">
    <property type="protein sequence ID" value="VAW90621.1"/>
    <property type="molecule type" value="Genomic_DNA"/>
</dbReference>
<dbReference type="InterPro" id="IPR036388">
    <property type="entry name" value="WH-like_DNA-bd_sf"/>
</dbReference>
<dbReference type="PROSITE" id="PS50931">
    <property type="entry name" value="HTH_LYSR"/>
    <property type="match status" value="1"/>
</dbReference>
<evidence type="ECO:0000259" key="5">
    <source>
        <dbReference type="PROSITE" id="PS50931"/>
    </source>
</evidence>
<dbReference type="CDD" id="cd08471">
    <property type="entry name" value="PBP2_CrgA_like_2"/>
    <property type="match status" value="1"/>
</dbReference>
<keyword evidence="3" id="KW-0238">DNA-binding</keyword>
<dbReference type="InterPro" id="IPR058163">
    <property type="entry name" value="LysR-type_TF_proteobact-type"/>
</dbReference>
<evidence type="ECO:0000256" key="2">
    <source>
        <dbReference type="ARBA" id="ARBA00023015"/>
    </source>
</evidence>
<evidence type="ECO:0000256" key="1">
    <source>
        <dbReference type="ARBA" id="ARBA00009437"/>
    </source>
</evidence>
<feature type="domain" description="HTH lysR-type" evidence="5">
    <location>
        <begin position="1"/>
        <end position="59"/>
    </location>
</feature>
<dbReference type="PANTHER" id="PTHR30537:SF5">
    <property type="entry name" value="HTH-TYPE TRANSCRIPTIONAL ACTIVATOR TTDR-RELATED"/>
    <property type="match status" value="1"/>
</dbReference>
<dbReference type="Pfam" id="PF03466">
    <property type="entry name" value="LysR_substrate"/>
    <property type="match status" value="1"/>
</dbReference>
<dbReference type="InterPro" id="IPR036390">
    <property type="entry name" value="WH_DNA-bd_sf"/>
</dbReference>